<feature type="active site" description="Proton acceptor" evidence="6">
    <location>
        <position position="70"/>
    </location>
</feature>
<dbReference type="GO" id="GO:0019674">
    <property type="term" value="P:NAD+ metabolic process"/>
    <property type="evidence" value="ECO:0007669"/>
    <property type="project" value="InterPro"/>
</dbReference>
<evidence type="ECO:0000256" key="2">
    <source>
        <dbReference type="ARBA" id="ARBA00022777"/>
    </source>
</evidence>
<comment type="cofactor">
    <cofactor evidence="6">
        <name>a divalent metal cation</name>
        <dbReference type="ChEBI" id="CHEBI:60240"/>
    </cofactor>
</comment>
<keyword evidence="6" id="KW-0547">Nucleotide-binding</keyword>
<keyword evidence="6" id="KW-0963">Cytoplasm</keyword>
<dbReference type="Gene3D" id="2.60.200.30">
    <property type="entry name" value="Probable inorganic polyphosphate/atp-NAD kinase, domain 2"/>
    <property type="match status" value="1"/>
</dbReference>
<feature type="binding site" evidence="6">
    <location>
        <begin position="139"/>
        <end position="140"/>
    </location>
    <ligand>
        <name>NAD(+)</name>
        <dbReference type="ChEBI" id="CHEBI:57540"/>
    </ligand>
</feature>
<keyword evidence="8" id="KW-1185">Reference proteome</keyword>
<dbReference type="AlphaFoldDB" id="A0A1G5ACD2"/>
<dbReference type="PANTHER" id="PTHR20275">
    <property type="entry name" value="NAD KINASE"/>
    <property type="match status" value="1"/>
</dbReference>
<dbReference type="InterPro" id="IPR002504">
    <property type="entry name" value="NADK"/>
</dbReference>
<feature type="binding site" evidence="6">
    <location>
        <position position="169"/>
    </location>
    <ligand>
        <name>NAD(+)</name>
        <dbReference type="ChEBI" id="CHEBI:57540"/>
    </ligand>
</feature>
<comment type="subcellular location">
    <subcellularLocation>
        <location evidence="6">Cytoplasm</location>
    </subcellularLocation>
</comment>
<feature type="binding site" evidence="6">
    <location>
        <begin position="70"/>
        <end position="71"/>
    </location>
    <ligand>
        <name>NAD(+)</name>
        <dbReference type="ChEBI" id="CHEBI:57540"/>
    </ligand>
</feature>
<dbReference type="GO" id="GO:0051287">
    <property type="term" value="F:NAD binding"/>
    <property type="evidence" value="ECO:0007669"/>
    <property type="project" value="UniProtKB-ARBA"/>
</dbReference>
<dbReference type="InterPro" id="IPR017438">
    <property type="entry name" value="ATP-NAD_kinase_N"/>
</dbReference>
<dbReference type="Pfam" id="PF01513">
    <property type="entry name" value="NAD_kinase"/>
    <property type="match status" value="1"/>
</dbReference>
<keyword evidence="3 6" id="KW-0521">NADP</keyword>
<gene>
    <name evidence="6" type="primary">nadK</name>
    <name evidence="7" type="ORF">SAMN02910451_00107</name>
</gene>
<dbReference type="OrthoDB" id="9774737at2"/>
<comment type="function">
    <text evidence="6">Involved in the regulation of the intracellular balance of NAD and NADP, and is a key enzyme in the biosynthesis of NADP. Catalyzes specifically the phosphorylation on 2'-hydroxyl of the adenosine moiety of NAD to yield NADP.</text>
</comment>
<dbReference type="RefSeq" id="WP_074461160.1">
    <property type="nucleotide sequence ID" value="NZ_FMUR01000003.1"/>
</dbReference>
<feature type="binding site" evidence="6">
    <location>
        <begin position="180"/>
        <end position="185"/>
    </location>
    <ligand>
        <name>NAD(+)</name>
        <dbReference type="ChEBI" id="CHEBI:57540"/>
    </ligand>
</feature>
<keyword evidence="4 6" id="KW-0520">NAD</keyword>
<dbReference type="GO" id="GO:0006741">
    <property type="term" value="P:NADP+ biosynthetic process"/>
    <property type="evidence" value="ECO:0007669"/>
    <property type="project" value="UniProtKB-UniRule"/>
</dbReference>
<dbReference type="Pfam" id="PF20143">
    <property type="entry name" value="NAD_kinase_C"/>
    <property type="match status" value="1"/>
</dbReference>
<dbReference type="Proteomes" id="UP000183047">
    <property type="component" value="Unassembled WGS sequence"/>
</dbReference>
<dbReference type="EC" id="2.7.1.23" evidence="6"/>
<dbReference type="Gene3D" id="3.40.50.10330">
    <property type="entry name" value="Probable inorganic polyphosphate/atp-NAD kinase, domain 1"/>
    <property type="match status" value="1"/>
</dbReference>
<evidence type="ECO:0000256" key="6">
    <source>
        <dbReference type="HAMAP-Rule" id="MF_00361"/>
    </source>
</evidence>
<dbReference type="PANTHER" id="PTHR20275:SF0">
    <property type="entry name" value="NAD KINASE"/>
    <property type="match status" value="1"/>
</dbReference>
<reference evidence="8" key="1">
    <citation type="submission" date="2016-10" db="EMBL/GenBank/DDBJ databases">
        <authorList>
            <person name="Varghese N."/>
            <person name="Submissions S."/>
        </authorList>
    </citation>
    <scope>NUCLEOTIDE SEQUENCE [LARGE SCALE GENOMIC DNA]</scope>
    <source>
        <strain evidence="8">XBD2006</strain>
    </source>
</reference>
<protein>
    <recommendedName>
        <fullName evidence="6">NAD kinase</fullName>
        <ecNumber evidence="6">2.7.1.23</ecNumber>
    </recommendedName>
    <alternativeName>
        <fullName evidence="6">ATP-dependent NAD kinase</fullName>
    </alternativeName>
</protein>
<dbReference type="HAMAP" id="MF_00361">
    <property type="entry name" value="NAD_kinase"/>
    <property type="match status" value="1"/>
</dbReference>
<dbReference type="SUPFAM" id="SSF111331">
    <property type="entry name" value="NAD kinase/diacylglycerol kinase-like"/>
    <property type="match status" value="1"/>
</dbReference>
<evidence type="ECO:0000313" key="8">
    <source>
        <dbReference type="Proteomes" id="UP000183047"/>
    </source>
</evidence>
<evidence type="ECO:0000256" key="5">
    <source>
        <dbReference type="ARBA" id="ARBA00047925"/>
    </source>
</evidence>
<sequence length="283" mass="30832">MERFCIVTNKSKDVNLEVTGHIKDYLISHGKECVVADSATGLSKESNAIGREFMSQIPEDTDCCIVLGGDGTMLQAARSVAFQDIPLLGVNLGTLGYLAEVEKSGIDEAMSRLLSGDYYVEDRMMLRGVLGDRKDYALNDIVISRASDIQAIDYNIYVNDLLLYSYHADGIIISTPTGSTGYNMSAGGPIVEPSANMTLLTPICPHTLNSRSMVLSADARIEVELLPGRSKRNPKVVAAYDGSGAIEMNSGDRMVINKSKKITKIIKFNRVSFLEVLGKKFSM</sequence>
<comment type="catalytic activity">
    <reaction evidence="5 6">
        <text>NAD(+) + ATP = ADP + NADP(+) + H(+)</text>
        <dbReference type="Rhea" id="RHEA:18629"/>
        <dbReference type="ChEBI" id="CHEBI:15378"/>
        <dbReference type="ChEBI" id="CHEBI:30616"/>
        <dbReference type="ChEBI" id="CHEBI:57540"/>
        <dbReference type="ChEBI" id="CHEBI:58349"/>
        <dbReference type="ChEBI" id="CHEBI:456216"/>
        <dbReference type="EC" id="2.7.1.23"/>
    </reaction>
</comment>
<keyword evidence="1 6" id="KW-0808">Transferase</keyword>
<evidence type="ECO:0000256" key="1">
    <source>
        <dbReference type="ARBA" id="ARBA00022679"/>
    </source>
</evidence>
<accession>A0A1G5ACD2</accession>
<organism evidence="7 8">
    <name type="scientific">Butyrivibrio hungatei</name>
    <dbReference type="NCBI Taxonomy" id="185008"/>
    <lineage>
        <taxon>Bacteria</taxon>
        <taxon>Bacillati</taxon>
        <taxon>Bacillota</taxon>
        <taxon>Clostridia</taxon>
        <taxon>Lachnospirales</taxon>
        <taxon>Lachnospiraceae</taxon>
        <taxon>Butyrivibrio</taxon>
    </lineage>
</organism>
<dbReference type="EMBL" id="FMUR01000003">
    <property type="protein sequence ID" value="SCX75511.1"/>
    <property type="molecule type" value="Genomic_DNA"/>
</dbReference>
<evidence type="ECO:0000256" key="4">
    <source>
        <dbReference type="ARBA" id="ARBA00023027"/>
    </source>
</evidence>
<dbReference type="InterPro" id="IPR016064">
    <property type="entry name" value="NAD/diacylglycerol_kinase_sf"/>
</dbReference>
<keyword evidence="2 6" id="KW-0418">Kinase</keyword>
<comment type="caution">
    <text evidence="6">Lacks conserved residue(s) required for the propagation of feature annotation.</text>
</comment>
<dbReference type="GO" id="GO:0003951">
    <property type="term" value="F:NAD+ kinase activity"/>
    <property type="evidence" value="ECO:0007669"/>
    <property type="project" value="UniProtKB-UniRule"/>
</dbReference>
<evidence type="ECO:0000313" key="7">
    <source>
        <dbReference type="EMBL" id="SCX75511.1"/>
    </source>
</evidence>
<proteinExistence type="inferred from homology"/>
<comment type="similarity">
    <text evidence="6">Belongs to the NAD kinase family.</text>
</comment>
<dbReference type="GO" id="GO:0005524">
    <property type="term" value="F:ATP binding"/>
    <property type="evidence" value="ECO:0007669"/>
    <property type="project" value="UniProtKB-KW"/>
</dbReference>
<keyword evidence="6" id="KW-0067">ATP-binding</keyword>
<dbReference type="GO" id="GO:0046872">
    <property type="term" value="F:metal ion binding"/>
    <property type="evidence" value="ECO:0007669"/>
    <property type="project" value="UniProtKB-UniRule"/>
</dbReference>
<feature type="binding site" evidence="6">
    <location>
        <position position="167"/>
    </location>
    <ligand>
        <name>NAD(+)</name>
        <dbReference type="ChEBI" id="CHEBI:57540"/>
    </ligand>
</feature>
<name>A0A1G5ACD2_9FIRM</name>
<dbReference type="InterPro" id="IPR017437">
    <property type="entry name" value="ATP-NAD_kinase_PpnK-typ_C"/>
</dbReference>
<evidence type="ECO:0000256" key="3">
    <source>
        <dbReference type="ARBA" id="ARBA00022857"/>
    </source>
</evidence>
<dbReference type="GO" id="GO:0005737">
    <property type="term" value="C:cytoplasm"/>
    <property type="evidence" value="ECO:0007669"/>
    <property type="project" value="UniProtKB-SubCell"/>
</dbReference>